<evidence type="ECO:0000259" key="1">
    <source>
        <dbReference type="PROSITE" id="PS51186"/>
    </source>
</evidence>
<dbReference type="PROSITE" id="PS51186">
    <property type="entry name" value="GNAT"/>
    <property type="match status" value="1"/>
</dbReference>
<dbReference type="Proteomes" id="UP001500367">
    <property type="component" value="Unassembled WGS sequence"/>
</dbReference>
<accession>A0ABP7VYT5</accession>
<dbReference type="InterPro" id="IPR053144">
    <property type="entry name" value="Acetyltransferase_Butenolide"/>
</dbReference>
<evidence type="ECO:0000313" key="3">
    <source>
        <dbReference type="Proteomes" id="UP001500367"/>
    </source>
</evidence>
<reference evidence="3" key="1">
    <citation type="journal article" date="2019" name="Int. J. Syst. Evol. Microbiol.">
        <title>The Global Catalogue of Microorganisms (GCM) 10K type strain sequencing project: providing services to taxonomists for standard genome sequencing and annotation.</title>
        <authorList>
            <consortium name="The Broad Institute Genomics Platform"/>
            <consortium name="The Broad Institute Genome Sequencing Center for Infectious Disease"/>
            <person name="Wu L."/>
            <person name="Ma J."/>
        </authorList>
    </citation>
    <scope>NUCLEOTIDE SEQUENCE [LARGE SCALE GENOMIC DNA]</scope>
    <source>
        <strain evidence="3">JCM 17069</strain>
    </source>
</reference>
<protein>
    <submittedName>
        <fullName evidence="2">GNAT family N-acetyltransferase</fullName>
    </submittedName>
</protein>
<evidence type="ECO:0000313" key="2">
    <source>
        <dbReference type="EMBL" id="GAA4077413.1"/>
    </source>
</evidence>
<keyword evidence="3" id="KW-1185">Reference proteome</keyword>
<dbReference type="EMBL" id="BAABCT010000007">
    <property type="protein sequence ID" value="GAA4077413.1"/>
    <property type="molecule type" value="Genomic_DNA"/>
</dbReference>
<name>A0ABP7VYT5_9FLAO</name>
<dbReference type="SUPFAM" id="SSF55729">
    <property type="entry name" value="Acyl-CoA N-acyltransferases (Nat)"/>
    <property type="match status" value="1"/>
</dbReference>
<organism evidence="2 3">
    <name type="scientific">Flavobacterium cheonanense</name>
    <dbReference type="NCBI Taxonomy" id="706183"/>
    <lineage>
        <taxon>Bacteria</taxon>
        <taxon>Pseudomonadati</taxon>
        <taxon>Bacteroidota</taxon>
        <taxon>Flavobacteriia</taxon>
        <taxon>Flavobacteriales</taxon>
        <taxon>Flavobacteriaceae</taxon>
        <taxon>Flavobacterium</taxon>
    </lineage>
</organism>
<dbReference type="Pfam" id="PF13508">
    <property type="entry name" value="Acetyltransf_7"/>
    <property type="match status" value="1"/>
</dbReference>
<comment type="caution">
    <text evidence="2">The sequence shown here is derived from an EMBL/GenBank/DDBJ whole genome shotgun (WGS) entry which is preliminary data.</text>
</comment>
<dbReference type="InterPro" id="IPR016181">
    <property type="entry name" value="Acyl_CoA_acyltransferase"/>
</dbReference>
<feature type="domain" description="N-acetyltransferase" evidence="1">
    <location>
        <begin position="1"/>
        <end position="133"/>
    </location>
</feature>
<dbReference type="RefSeq" id="WP_344816945.1">
    <property type="nucleotide sequence ID" value="NZ_BAABCT010000007.1"/>
</dbReference>
<dbReference type="PANTHER" id="PTHR43233">
    <property type="entry name" value="FAMILY N-ACETYLTRANSFERASE, PUTATIVE (AFU_ORTHOLOGUE AFUA_6G03350)-RELATED"/>
    <property type="match status" value="1"/>
</dbReference>
<gene>
    <name evidence="2" type="ORF">GCM10022389_24060</name>
</gene>
<dbReference type="PANTHER" id="PTHR43233:SF1">
    <property type="entry name" value="FAMILY N-ACETYLTRANSFERASE, PUTATIVE (AFU_ORTHOLOGUE AFUA_6G03350)-RELATED"/>
    <property type="match status" value="1"/>
</dbReference>
<sequence>MISVSTDKSKLDIPFIQNFLKDVYWAAGRTMEEVQTTIDSSFCFGIYLDEKQIGFCRVITDYVVFAYVMDVFIDENHRGKGYSSILINAMMTEPKLQQVKIWRLATSDAHFLYEKYGFTSLVHPEKMMEKIITSK</sequence>
<dbReference type="InterPro" id="IPR000182">
    <property type="entry name" value="GNAT_dom"/>
</dbReference>
<proteinExistence type="predicted"/>
<dbReference type="Gene3D" id="3.40.630.30">
    <property type="match status" value="1"/>
</dbReference>
<dbReference type="CDD" id="cd04301">
    <property type="entry name" value="NAT_SF"/>
    <property type="match status" value="1"/>
</dbReference>